<name>A0ABY5DSG2_9ACTN</name>
<keyword evidence="3" id="KW-1185">Reference proteome</keyword>
<sequence>MSDAAAPLTLGDMVVGLVAELQERVELTGEARRVVLLAVALAANNGRLIGAREVIDLAAAQGVTLELGDDPVGRDAPASLSQALGDTRARTDPPTDS</sequence>
<dbReference type="EMBL" id="CP098502">
    <property type="protein sequence ID" value="UTI63504.1"/>
    <property type="molecule type" value="Genomic_DNA"/>
</dbReference>
<evidence type="ECO:0000313" key="2">
    <source>
        <dbReference type="EMBL" id="UTI63504.1"/>
    </source>
</evidence>
<dbReference type="RefSeq" id="WP_254570229.1">
    <property type="nucleotide sequence ID" value="NZ_CP098502.1"/>
</dbReference>
<dbReference type="Proteomes" id="UP001056035">
    <property type="component" value="Chromosome"/>
</dbReference>
<evidence type="ECO:0000313" key="3">
    <source>
        <dbReference type="Proteomes" id="UP001056035"/>
    </source>
</evidence>
<feature type="region of interest" description="Disordered" evidence="1">
    <location>
        <begin position="67"/>
        <end position="97"/>
    </location>
</feature>
<accession>A0ABY5DSG2</accession>
<evidence type="ECO:0000256" key="1">
    <source>
        <dbReference type="SAM" id="MobiDB-lite"/>
    </source>
</evidence>
<organism evidence="2 3">
    <name type="scientific">Paraconexibacter antarcticus</name>
    <dbReference type="NCBI Taxonomy" id="2949664"/>
    <lineage>
        <taxon>Bacteria</taxon>
        <taxon>Bacillati</taxon>
        <taxon>Actinomycetota</taxon>
        <taxon>Thermoleophilia</taxon>
        <taxon>Solirubrobacterales</taxon>
        <taxon>Paraconexibacteraceae</taxon>
        <taxon>Paraconexibacter</taxon>
    </lineage>
</organism>
<gene>
    <name evidence="2" type="ORF">NBH00_19420</name>
</gene>
<protein>
    <submittedName>
        <fullName evidence="2">Uncharacterized protein</fullName>
    </submittedName>
</protein>
<reference evidence="2 3" key="1">
    <citation type="submission" date="2022-06" db="EMBL/GenBank/DDBJ databases">
        <title>Paraconexibacter antarcticus.</title>
        <authorList>
            <person name="Kim C.S."/>
        </authorList>
    </citation>
    <scope>NUCLEOTIDE SEQUENCE [LARGE SCALE GENOMIC DNA]</scope>
    <source>
        <strain evidence="2 3">02-257</strain>
    </source>
</reference>
<proteinExistence type="predicted"/>
<feature type="compositionally biased region" description="Basic and acidic residues" evidence="1">
    <location>
        <begin position="87"/>
        <end position="97"/>
    </location>
</feature>